<protein>
    <recommendedName>
        <fullName evidence="3">HNH nuclease domain-containing protein</fullName>
    </recommendedName>
</protein>
<reference evidence="1 2" key="1">
    <citation type="journal article" date="2016" name="Nat. Commun.">
        <title>Thousands of microbial genomes shed light on interconnected biogeochemical processes in an aquifer system.</title>
        <authorList>
            <person name="Anantharaman K."/>
            <person name="Brown C.T."/>
            <person name="Hug L.A."/>
            <person name="Sharon I."/>
            <person name="Castelle C.J."/>
            <person name="Probst A.J."/>
            <person name="Thomas B.C."/>
            <person name="Singh A."/>
            <person name="Wilkins M.J."/>
            <person name="Karaoz U."/>
            <person name="Brodie E.L."/>
            <person name="Williams K.H."/>
            <person name="Hubbard S.S."/>
            <person name="Banfield J.F."/>
        </authorList>
    </citation>
    <scope>NUCLEOTIDE SEQUENCE [LARGE SCALE GENOMIC DNA]</scope>
</reference>
<organism evidence="1 2">
    <name type="scientific">candidate division WWE3 bacterium RIFOXYB1_FULL_42_27</name>
    <dbReference type="NCBI Taxonomy" id="1802638"/>
    <lineage>
        <taxon>Bacteria</taxon>
        <taxon>Katanobacteria</taxon>
    </lineage>
</organism>
<name>A0A1F4VZ41_UNCKA</name>
<dbReference type="EMBL" id="MEVV01000025">
    <property type="protein sequence ID" value="OGC62457.1"/>
    <property type="molecule type" value="Genomic_DNA"/>
</dbReference>
<sequence length="116" mass="13295">MTKETRKYSDRARYISLAVSKRRRKLKMLAVEYLGNSCNICGYKKCLAALEFHHKEGEKKDFGLSCRGLTRSWEAIKKELEKCLLVCSNCHKEIHSGIVQLPSVTTVEKSGELRET</sequence>
<accession>A0A1F4VZ41</accession>
<proteinExistence type="predicted"/>
<dbReference type="Proteomes" id="UP000177955">
    <property type="component" value="Unassembled WGS sequence"/>
</dbReference>
<evidence type="ECO:0000313" key="2">
    <source>
        <dbReference type="Proteomes" id="UP000177955"/>
    </source>
</evidence>
<gene>
    <name evidence="1" type="ORF">A2399_00415</name>
</gene>
<evidence type="ECO:0000313" key="1">
    <source>
        <dbReference type="EMBL" id="OGC62457.1"/>
    </source>
</evidence>
<dbReference type="AlphaFoldDB" id="A0A1F4VZ41"/>
<comment type="caution">
    <text evidence="1">The sequence shown here is derived from an EMBL/GenBank/DDBJ whole genome shotgun (WGS) entry which is preliminary data.</text>
</comment>
<evidence type="ECO:0008006" key="3">
    <source>
        <dbReference type="Google" id="ProtNLM"/>
    </source>
</evidence>